<dbReference type="Pfam" id="PF00072">
    <property type="entry name" value="Response_reg"/>
    <property type="match status" value="1"/>
</dbReference>
<dbReference type="SMART" id="SM00448">
    <property type="entry name" value="REC"/>
    <property type="match status" value="1"/>
</dbReference>
<comment type="caution">
    <text evidence="4">The sequence shown here is derived from an EMBL/GenBank/DDBJ whole genome shotgun (WGS) entry which is preliminary data.</text>
</comment>
<name>A0ABX1CKJ7_9SPHN</name>
<dbReference type="EMBL" id="JAAVJH010000004">
    <property type="protein sequence ID" value="NJR78524.1"/>
    <property type="molecule type" value="Genomic_DNA"/>
</dbReference>
<keyword evidence="1 2" id="KW-0597">Phosphoprotein</keyword>
<dbReference type="Proteomes" id="UP000732399">
    <property type="component" value="Unassembled WGS sequence"/>
</dbReference>
<feature type="modified residue" description="4-aspartylphosphate" evidence="2">
    <location>
        <position position="53"/>
    </location>
</feature>
<keyword evidence="5" id="KW-1185">Reference proteome</keyword>
<reference evidence="4 5" key="1">
    <citation type="submission" date="2020-03" db="EMBL/GenBank/DDBJ databases">
        <authorList>
            <person name="Wang L."/>
            <person name="He N."/>
            <person name="Li Y."/>
            <person name="Fang Y."/>
            <person name="Zhang F."/>
        </authorList>
    </citation>
    <scope>NUCLEOTIDE SEQUENCE [LARGE SCALE GENOMIC DNA]</scope>
    <source>
        <strain evidence="4 5">36D10-4-7</strain>
    </source>
</reference>
<proteinExistence type="predicted"/>
<dbReference type="PANTHER" id="PTHR44591">
    <property type="entry name" value="STRESS RESPONSE REGULATOR PROTEIN 1"/>
    <property type="match status" value="1"/>
</dbReference>
<gene>
    <name evidence="4" type="ORF">HBH26_08000</name>
</gene>
<dbReference type="InterPro" id="IPR050595">
    <property type="entry name" value="Bact_response_regulator"/>
</dbReference>
<dbReference type="PROSITE" id="PS50110">
    <property type="entry name" value="RESPONSE_REGULATORY"/>
    <property type="match status" value="1"/>
</dbReference>
<organism evidence="4 5">
    <name type="scientific">Sphingomonas corticis</name>
    <dbReference type="NCBI Taxonomy" id="2722791"/>
    <lineage>
        <taxon>Bacteria</taxon>
        <taxon>Pseudomonadati</taxon>
        <taxon>Pseudomonadota</taxon>
        <taxon>Alphaproteobacteria</taxon>
        <taxon>Sphingomonadales</taxon>
        <taxon>Sphingomonadaceae</taxon>
        <taxon>Sphingomonas</taxon>
    </lineage>
</organism>
<dbReference type="RefSeq" id="WP_168134068.1">
    <property type="nucleotide sequence ID" value="NZ_JAAVJH010000004.1"/>
</dbReference>
<dbReference type="Gene3D" id="3.40.50.2300">
    <property type="match status" value="1"/>
</dbReference>
<evidence type="ECO:0000313" key="5">
    <source>
        <dbReference type="Proteomes" id="UP000732399"/>
    </source>
</evidence>
<dbReference type="InterPro" id="IPR001789">
    <property type="entry name" value="Sig_transdc_resp-reg_receiver"/>
</dbReference>
<evidence type="ECO:0000256" key="1">
    <source>
        <dbReference type="ARBA" id="ARBA00022553"/>
    </source>
</evidence>
<dbReference type="SUPFAM" id="SSF52172">
    <property type="entry name" value="CheY-like"/>
    <property type="match status" value="1"/>
</dbReference>
<feature type="domain" description="Response regulatory" evidence="3">
    <location>
        <begin position="4"/>
        <end position="120"/>
    </location>
</feature>
<accession>A0ABX1CKJ7</accession>
<sequence length="124" mass="12957">MAAVILIVEDQPLHAKLFRDILQLGGFDAITAASGREATRVAAGARPDLILLDVLLPDVDGRDVIATLKRGAATRGIGVLAISASPDREVMDDCLAAGAEAFLPKPVRMADLLAGVRTMLDARG</sequence>
<evidence type="ECO:0000256" key="2">
    <source>
        <dbReference type="PROSITE-ProRule" id="PRU00169"/>
    </source>
</evidence>
<evidence type="ECO:0000313" key="4">
    <source>
        <dbReference type="EMBL" id="NJR78524.1"/>
    </source>
</evidence>
<protein>
    <submittedName>
        <fullName evidence="4">Response regulator</fullName>
    </submittedName>
</protein>
<evidence type="ECO:0000259" key="3">
    <source>
        <dbReference type="PROSITE" id="PS50110"/>
    </source>
</evidence>
<dbReference type="InterPro" id="IPR011006">
    <property type="entry name" value="CheY-like_superfamily"/>
</dbReference>
<dbReference type="PANTHER" id="PTHR44591:SF3">
    <property type="entry name" value="RESPONSE REGULATORY DOMAIN-CONTAINING PROTEIN"/>
    <property type="match status" value="1"/>
</dbReference>